<feature type="compositionally biased region" description="Low complexity" evidence="1">
    <location>
        <begin position="9"/>
        <end position="23"/>
    </location>
</feature>
<dbReference type="Proteomes" id="UP001222325">
    <property type="component" value="Unassembled WGS sequence"/>
</dbReference>
<protein>
    <submittedName>
        <fullName evidence="2">Uncharacterized protein</fullName>
    </submittedName>
</protein>
<evidence type="ECO:0000313" key="2">
    <source>
        <dbReference type="EMBL" id="KAJ7082385.1"/>
    </source>
</evidence>
<name>A0AAD6U108_9AGAR</name>
<feature type="region of interest" description="Disordered" evidence="1">
    <location>
        <begin position="109"/>
        <end position="137"/>
    </location>
</feature>
<sequence>MARRQRQTAGGTASGRGARSAAGARRRRSSRSRTSPCRGTTRTRRRTRWTPLSAGSICTGLRIRGRHPRARRAAAHLRAGWPCLRAGGQEYRLRGGRWSDAAGGVEAGHSVPDGDWRGPQFANHRSAPARRRPTSASSRWTCGAARGTTARKGGAGLSILQAAMPRIARLIGRGGWRAWEPRRGRGSTPCPWIFCRAL</sequence>
<accession>A0AAD6U108</accession>
<proteinExistence type="predicted"/>
<keyword evidence="3" id="KW-1185">Reference proteome</keyword>
<evidence type="ECO:0000256" key="1">
    <source>
        <dbReference type="SAM" id="MobiDB-lite"/>
    </source>
</evidence>
<dbReference type="EMBL" id="JARJCN010000045">
    <property type="protein sequence ID" value="KAJ7082385.1"/>
    <property type="molecule type" value="Genomic_DNA"/>
</dbReference>
<evidence type="ECO:0000313" key="3">
    <source>
        <dbReference type="Proteomes" id="UP001222325"/>
    </source>
</evidence>
<feature type="region of interest" description="Disordered" evidence="1">
    <location>
        <begin position="1"/>
        <end position="48"/>
    </location>
</feature>
<gene>
    <name evidence="2" type="ORF">B0H15DRAFT_852761</name>
</gene>
<organism evidence="2 3">
    <name type="scientific">Mycena belliarum</name>
    <dbReference type="NCBI Taxonomy" id="1033014"/>
    <lineage>
        <taxon>Eukaryota</taxon>
        <taxon>Fungi</taxon>
        <taxon>Dikarya</taxon>
        <taxon>Basidiomycota</taxon>
        <taxon>Agaricomycotina</taxon>
        <taxon>Agaricomycetes</taxon>
        <taxon>Agaricomycetidae</taxon>
        <taxon>Agaricales</taxon>
        <taxon>Marasmiineae</taxon>
        <taxon>Mycenaceae</taxon>
        <taxon>Mycena</taxon>
    </lineage>
</organism>
<dbReference type="AlphaFoldDB" id="A0AAD6U108"/>
<reference evidence="2" key="1">
    <citation type="submission" date="2023-03" db="EMBL/GenBank/DDBJ databases">
        <title>Massive genome expansion in bonnet fungi (Mycena s.s.) driven by repeated elements and novel gene families across ecological guilds.</title>
        <authorList>
            <consortium name="Lawrence Berkeley National Laboratory"/>
            <person name="Harder C.B."/>
            <person name="Miyauchi S."/>
            <person name="Viragh M."/>
            <person name="Kuo A."/>
            <person name="Thoen E."/>
            <person name="Andreopoulos B."/>
            <person name="Lu D."/>
            <person name="Skrede I."/>
            <person name="Drula E."/>
            <person name="Henrissat B."/>
            <person name="Morin E."/>
            <person name="Kohler A."/>
            <person name="Barry K."/>
            <person name="LaButti K."/>
            <person name="Morin E."/>
            <person name="Salamov A."/>
            <person name="Lipzen A."/>
            <person name="Mereny Z."/>
            <person name="Hegedus B."/>
            <person name="Baldrian P."/>
            <person name="Stursova M."/>
            <person name="Weitz H."/>
            <person name="Taylor A."/>
            <person name="Grigoriev I.V."/>
            <person name="Nagy L.G."/>
            <person name="Martin F."/>
            <person name="Kauserud H."/>
        </authorList>
    </citation>
    <scope>NUCLEOTIDE SEQUENCE</scope>
    <source>
        <strain evidence="2">CBHHK173m</strain>
    </source>
</reference>
<comment type="caution">
    <text evidence="2">The sequence shown here is derived from an EMBL/GenBank/DDBJ whole genome shotgun (WGS) entry which is preliminary data.</text>
</comment>